<name>A0A3R9YN77_9HYPH</name>
<comment type="caution">
    <text evidence="1">The sequence shown here is derived from an EMBL/GenBank/DDBJ whole genome shotgun (WGS) entry which is preliminary data.</text>
</comment>
<gene>
    <name evidence="1" type="ORF">EJC49_23045</name>
</gene>
<evidence type="ECO:0000313" key="2">
    <source>
        <dbReference type="Proteomes" id="UP000278398"/>
    </source>
</evidence>
<dbReference type="AlphaFoldDB" id="A0A3R9YN77"/>
<evidence type="ECO:0000313" key="1">
    <source>
        <dbReference type="EMBL" id="RST83075.1"/>
    </source>
</evidence>
<sequence>MASGQAARVWSAVEARDKFDRLLAAAENLPQYIEGNGRLFVVTVLPGGMPAREVLARGGPLEEDDRYER</sequence>
<proteinExistence type="predicted"/>
<reference evidence="1 2" key="1">
    <citation type="submission" date="2018-12" db="EMBL/GenBank/DDBJ databases">
        <title>Mesorhizobium carbonis sp. nov., isolated from coal mine water.</title>
        <authorList>
            <person name="Xin W."/>
            <person name="Xu Z."/>
            <person name="Xiang F."/>
            <person name="Zhang J."/>
            <person name="Xi L."/>
            <person name="Liu J."/>
        </authorList>
    </citation>
    <scope>NUCLEOTIDE SEQUENCE [LARGE SCALE GENOMIC DNA]</scope>
    <source>
        <strain evidence="1 2">B2.3</strain>
    </source>
</reference>
<dbReference type="Proteomes" id="UP000278398">
    <property type="component" value="Unassembled WGS sequence"/>
</dbReference>
<dbReference type="EMBL" id="RWKW01000111">
    <property type="protein sequence ID" value="RST83075.1"/>
    <property type="molecule type" value="Genomic_DNA"/>
</dbReference>
<dbReference type="RefSeq" id="WP_126702280.1">
    <property type="nucleotide sequence ID" value="NZ_RWKW01000111.1"/>
</dbReference>
<accession>A0A3R9YN77</accession>
<keyword evidence="2" id="KW-1185">Reference proteome</keyword>
<organism evidence="1 2">
    <name type="scientific">Aquibium carbonis</name>
    <dbReference type="NCBI Taxonomy" id="2495581"/>
    <lineage>
        <taxon>Bacteria</taxon>
        <taxon>Pseudomonadati</taxon>
        <taxon>Pseudomonadota</taxon>
        <taxon>Alphaproteobacteria</taxon>
        <taxon>Hyphomicrobiales</taxon>
        <taxon>Phyllobacteriaceae</taxon>
        <taxon>Aquibium</taxon>
    </lineage>
</organism>
<protein>
    <submittedName>
        <fullName evidence="1">Uncharacterized protein</fullName>
    </submittedName>
</protein>